<feature type="transmembrane region" description="Helical" evidence="9">
    <location>
        <begin position="12"/>
        <end position="34"/>
    </location>
</feature>
<name>A0AA41UKU7_9BACT</name>
<dbReference type="AlphaFoldDB" id="A0AA41UKU7"/>
<evidence type="ECO:0000256" key="1">
    <source>
        <dbReference type="ARBA" id="ARBA00004429"/>
    </source>
</evidence>
<comment type="similarity">
    <text evidence="8">Belongs to the TRAP transporter small permease family.</text>
</comment>
<gene>
    <name evidence="11" type="ORF">MRX98_09585</name>
</gene>
<dbReference type="GO" id="GO:0005886">
    <property type="term" value="C:plasma membrane"/>
    <property type="evidence" value="ECO:0007669"/>
    <property type="project" value="UniProtKB-SubCell"/>
</dbReference>
<evidence type="ECO:0000256" key="3">
    <source>
        <dbReference type="ARBA" id="ARBA00022475"/>
    </source>
</evidence>
<evidence type="ECO:0000256" key="2">
    <source>
        <dbReference type="ARBA" id="ARBA00022448"/>
    </source>
</evidence>
<proteinExistence type="inferred from homology"/>
<evidence type="ECO:0000256" key="5">
    <source>
        <dbReference type="ARBA" id="ARBA00022692"/>
    </source>
</evidence>
<evidence type="ECO:0000313" key="12">
    <source>
        <dbReference type="Proteomes" id="UP001165427"/>
    </source>
</evidence>
<keyword evidence="12" id="KW-1185">Reference proteome</keyword>
<evidence type="ECO:0000313" key="11">
    <source>
        <dbReference type="EMBL" id="MCJ8500821.1"/>
    </source>
</evidence>
<keyword evidence="7 9" id="KW-0472">Membrane</keyword>
<keyword evidence="3" id="KW-1003">Cell membrane</keyword>
<dbReference type="RefSeq" id="WP_246906379.1">
    <property type="nucleotide sequence ID" value="NZ_JALJRB010000008.1"/>
</dbReference>
<dbReference type="InterPro" id="IPR007387">
    <property type="entry name" value="TRAP_DctQ"/>
</dbReference>
<dbReference type="EMBL" id="JALJRB010000008">
    <property type="protein sequence ID" value="MCJ8500821.1"/>
    <property type="molecule type" value="Genomic_DNA"/>
</dbReference>
<comment type="caution">
    <text evidence="11">The sequence shown here is derived from an EMBL/GenBank/DDBJ whole genome shotgun (WGS) entry which is preliminary data.</text>
</comment>
<evidence type="ECO:0000256" key="7">
    <source>
        <dbReference type="ARBA" id="ARBA00023136"/>
    </source>
</evidence>
<organism evidence="11 12">
    <name type="scientific">Desulfatitalea alkaliphila</name>
    <dbReference type="NCBI Taxonomy" id="2929485"/>
    <lineage>
        <taxon>Bacteria</taxon>
        <taxon>Pseudomonadati</taxon>
        <taxon>Thermodesulfobacteriota</taxon>
        <taxon>Desulfobacteria</taxon>
        <taxon>Desulfobacterales</taxon>
        <taxon>Desulfosarcinaceae</taxon>
        <taxon>Desulfatitalea</taxon>
    </lineage>
</organism>
<feature type="domain" description="Tripartite ATP-independent periplasmic transporters DctQ component" evidence="10">
    <location>
        <begin position="31"/>
        <end position="160"/>
    </location>
</feature>
<feature type="transmembrane region" description="Helical" evidence="9">
    <location>
        <begin position="54"/>
        <end position="71"/>
    </location>
</feature>
<comment type="subcellular location">
    <subcellularLocation>
        <location evidence="1">Cell inner membrane</location>
        <topology evidence="1">Multi-pass membrane protein</topology>
    </subcellularLocation>
</comment>
<dbReference type="Proteomes" id="UP001165427">
    <property type="component" value="Unassembled WGS sequence"/>
</dbReference>
<evidence type="ECO:0000259" key="10">
    <source>
        <dbReference type="Pfam" id="PF04290"/>
    </source>
</evidence>
<evidence type="ECO:0000256" key="9">
    <source>
        <dbReference type="SAM" id="Phobius"/>
    </source>
</evidence>
<keyword evidence="6 9" id="KW-1133">Transmembrane helix</keyword>
<keyword evidence="5 9" id="KW-0812">Transmembrane</keyword>
<dbReference type="InterPro" id="IPR055348">
    <property type="entry name" value="DctQ"/>
</dbReference>
<reference evidence="11" key="1">
    <citation type="submission" date="2022-04" db="EMBL/GenBank/DDBJ databases">
        <title>Desulfatitalea alkaliphila sp. nov., a novel anaerobic sulfate-reducing bacterium isolated from terrestrial mud volcano, Taman Peninsula, Russia.</title>
        <authorList>
            <person name="Khomyakova M.A."/>
            <person name="Merkel A.Y."/>
            <person name="Slobodkin A.I."/>
        </authorList>
    </citation>
    <scope>NUCLEOTIDE SEQUENCE</scope>
    <source>
        <strain evidence="11">M08but</strain>
    </source>
</reference>
<dbReference type="GO" id="GO:0022857">
    <property type="term" value="F:transmembrane transporter activity"/>
    <property type="evidence" value="ECO:0007669"/>
    <property type="project" value="TreeGrafter"/>
</dbReference>
<feature type="transmembrane region" description="Helical" evidence="9">
    <location>
        <begin position="137"/>
        <end position="155"/>
    </location>
</feature>
<evidence type="ECO:0000256" key="6">
    <source>
        <dbReference type="ARBA" id="ARBA00022989"/>
    </source>
</evidence>
<keyword evidence="4" id="KW-0997">Cell inner membrane</keyword>
<dbReference type="PANTHER" id="PTHR35011:SF10">
    <property type="entry name" value="TRAP TRANSPORTER SMALL PERMEASE PROTEIN"/>
    <property type="match status" value="1"/>
</dbReference>
<dbReference type="PANTHER" id="PTHR35011">
    <property type="entry name" value="2,3-DIKETO-L-GULONATE TRAP TRANSPORTER SMALL PERMEASE PROTEIN YIAM"/>
    <property type="match status" value="1"/>
</dbReference>
<dbReference type="GO" id="GO:0015740">
    <property type="term" value="P:C4-dicarboxylate transport"/>
    <property type="evidence" value="ECO:0007669"/>
    <property type="project" value="TreeGrafter"/>
</dbReference>
<sequence length="182" mass="20617">MRRLLKWIINAIDWISGVGGFLTGVMMCLGVGLIMGEIVFRTFFNQTLYVAEEYAGYLMAMLTFCALAYTLRERGHIRMTFLHKVVVGRGRAYLDLACLTIGFCFCLVLIYFTFIFFWDSVVTGSRSMQISKTYLAIPQAFLPFGALLFALQFFSEMLKSFLVIKGDTEGIRIVAEATDQGR</sequence>
<keyword evidence="2" id="KW-0813">Transport</keyword>
<dbReference type="Pfam" id="PF04290">
    <property type="entry name" value="DctQ"/>
    <property type="match status" value="1"/>
</dbReference>
<feature type="transmembrane region" description="Helical" evidence="9">
    <location>
        <begin position="92"/>
        <end position="117"/>
    </location>
</feature>
<evidence type="ECO:0000256" key="4">
    <source>
        <dbReference type="ARBA" id="ARBA00022519"/>
    </source>
</evidence>
<protein>
    <submittedName>
        <fullName evidence="11">TRAP transporter small permease</fullName>
    </submittedName>
</protein>
<accession>A0AA41UKU7</accession>
<evidence type="ECO:0000256" key="8">
    <source>
        <dbReference type="ARBA" id="ARBA00038436"/>
    </source>
</evidence>